<dbReference type="Pfam" id="PF16344">
    <property type="entry name" value="FecR_C"/>
    <property type="match status" value="1"/>
</dbReference>
<keyword evidence="1" id="KW-1133">Transmembrane helix</keyword>
<keyword evidence="1" id="KW-0812">Transmembrane</keyword>
<name>A0A444VHQ6_9FLAO</name>
<evidence type="ECO:0000256" key="1">
    <source>
        <dbReference type="SAM" id="Phobius"/>
    </source>
</evidence>
<reference evidence="4 5" key="1">
    <citation type="submission" date="2014-04" db="EMBL/GenBank/DDBJ databases">
        <title>Whole genome of Muricauda olearia.</title>
        <authorList>
            <person name="Zhang X.-H."/>
            <person name="Tang K."/>
        </authorList>
    </citation>
    <scope>NUCLEOTIDE SEQUENCE [LARGE SCALE GENOMIC DNA]</scope>
    <source>
        <strain evidence="4 5">Th120</strain>
    </source>
</reference>
<keyword evidence="5" id="KW-1185">Reference proteome</keyword>
<dbReference type="Gene3D" id="3.55.50.30">
    <property type="match status" value="1"/>
</dbReference>
<evidence type="ECO:0000313" key="4">
    <source>
        <dbReference type="EMBL" id="RYC50295.1"/>
    </source>
</evidence>
<gene>
    <name evidence="4" type="ORF">DN53_05060</name>
</gene>
<dbReference type="GO" id="GO:0016989">
    <property type="term" value="F:sigma factor antagonist activity"/>
    <property type="evidence" value="ECO:0007669"/>
    <property type="project" value="TreeGrafter"/>
</dbReference>
<dbReference type="PIRSF" id="PIRSF018266">
    <property type="entry name" value="FecR"/>
    <property type="match status" value="1"/>
</dbReference>
<dbReference type="Pfam" id="PF04773">
    <property type="entry name" value="FecR"/>
    <property type="match status" value="1"/>
</dbReference>
<dbReference type="InterPro" id="IPR012373">
    <property type="entry name" value="Ferrdict_sens_TM"/>
</dbReference>
<evidence type="ECO:0000259" key="3">
    <source>
        <dbReference type="Pfam" id="PF16344"/>
    </source>
</evidence>
<organism evidence="4 5">
    <name type="scientific">Flagellimonas olearia</name>
    <dbReference type="NCBI Taxonomy" id="552546"/>
    <lineage>
        <taxon>Bacteria</taxon>
        <taxon>Pseudomonadati</taxon>
        <taxon>Bacteroidota</taxon>
        <taxon>Flavobacteriia</taxon>
        <taxon>Flavobacteriales</taxon>
        <taxon>Flavobacteriaceae</taxon>
        <taxon>Flagellimonas</taxon>
    </lineage>
</organism>
<accession>A0A444VHQ6</accession>
<comment type="caution">
    <text evidence="4">The sequence shown here is derived from an EMBL/GenBank/DDBJ whole genome shotgun (WGS) entry which is preliminary data.</text>
</comment>
<dbReference type="AlphaFoldDB" id="A0A444VHQ6"/>
<feature type="domain" description="Protein FecR C-terminal" evidence="3">
    <location>
        <begin position="243"/>
        <end position="305"/>
    </location>
</feature>
<dbReference type="EMBL" id="JJMP01000010">
    <property type="protein sequence ID" value="RYC50295.1"/>
    <property type="molecule type" value="Genomic_DNA"/>
</dbReference>
<dbReference type="RefSeq" id="WP_165357463.1">
    <property type="nucleotide sequence ID" value="NZ_ML142914.1"/>
</dbReference>
<evidence type="ECO:0008006" key="6">
    <source>
        <dbReference type="Google" id="ProtNLM"/>
    </source>
</evidence>
<protein>
    <recommendedName>
        <fullName evidence="6">DUF4974 domain-containing protein</fullName>
    </recommendedName>
</protein>
<feature type="transmembrane region" description="Helical" evidence="1">
    <location>
        <begin position="73"/>
        <end position="92"/>
    </location>
</feature>
<dbReference type="InterPro" id="IPR006860">
    <property type="entry name" value="FecR"/>
</dbReference>
<evidence type="ECO:0000259" key="2">
    <source>
        <dbReference type="Pfam" id="PF04773"/>
    </source>
</evidence>
<evidence type="ECO:0000313" key="5">
    <source>
        <dbReference type="Proteomes" id="UP000290261"/>
    </source>
</evidence>
<feature type="domain" description="FecR protein" evidence="2">
    <location>
        <begin position="104"/>
        <end position="198"/>
    </location>
</feature>
<keyword evidence="1" id="KW-0472">Membrane</keyword>
<proteinExistence type="predicted"/>
<dbReference type="Gene3D" id="2.60.120.1440">
    <property type="match status" value="1"/>
</dbReference>
<dbReference type="PANTHER" id="PTHR30273">
    <property type="entry name" value="PERIPLASMIC SIGNAL SENSOR AND SIGMA FACTOR ACTIVATOR FECR-RELATED"/>
    <property type="match status" value="1"/>
</dbReference>
<dbReference type="Proteomes" id="UP000290261">
    <property type="component" value="Unassembled WGS sequence"/>
</dbReference>
<sequence length="312" mass="35574">MIHRERFHELVEKYLDNTCTKSEELELEEYYNTYGGQLFPPNTEQRTKRQLYQRIAARIKTSKEITIRNRRKAVYRIAATISILAILGISSMELFPRKEAQLITITSNLGEKKQVVLPDSSLVTLNSGSSITYPEFFAGETRQVNMTGEAFFEVSHNPDQPFWVTTPILKTKVLGTSFNIRAYTDNPDIKISLATGSIQVSEENNVLATLKPNEQLLFDKGTGNHLVTKQNTIKDISWLDNIIVLDDHSLEETLRIVERWFNVKLHMLTEDVTNKTISGKFINPTLEETIESLELLTGAQITSENQVEPQKP</sequence>
<dbReference type="PANTHER" id="PTHR30273:SF2">
    <property type="entry name" value="PROTEIN FECR"/>
    <property type="match status" value="1"/>
</dbReference>
<dbReference type="FunFam" id="2.60.120.1440:FF:000001">
    <property type="entry name" value="Putative anti-sigma factor"/>
    <property type="match status" value="1"/>
</dbReference>
<dbReference type="InterPro" id="IPR032508">
    <property type="entry name" value="FecR_C"/>
</dbReference>